<gene>
    <name evidence="2" type="ORF">K8G79_08875</name>
</gene>
<feature type="region of interest" description="Disordered" evidence="1">
    <location>
        <begin position="181"/>
        <end position="200"/>
    </location>
</feature>
<evidence type="ECO:0000313" key="2">
    <source>
        <dbReference type="EMBL" id="MBZ0160233.1"/>
    </source>
</evidence>
<dbReference type="EMBL" id="JAIOIU010000105">
    <property type="protein sequence ID" value="MBZ0160233.1"/>
    <property type="molecule type" value="Genomic_DNA"/>
</dbReference>
<sequence>MRAIVTAVLVLMGVLGSAIPQMWNQVALAEEGAGGPGMMGYRMTPEMMRGIYEMMWGMGIGPSFYRRGGHEGPLISQMLMWQDQLGLTADQERTLRELRANFEKESIKRTAEIDVAELELNGLLEQDKVDVVKVEALAKKSAMLQAELRVGRIRTIEAGRAVLTREQVEKLERLGHEAMMGGMGMRKSDPGRPPRHPGVR</sequence>
<dbReference type="InterPro" id="IPR025961">
    <property type="entry name" value="Metal_resist"/>
</dbReference>
<dbReference type="AlphaFoldDB" id="A0AAJ1AIA8"/>
<reference evidence="2 3" key="1">
    <citation type="journal article" date="2021" name="bioRxiv">
        <title>Unraveling nitrogen, sulfur and carbon metabolic pathways and microbial community transcriptional responses to substrate deprivation and toxicity stresses in a bioreactor mimicking anoxic brackish coastal sediment conditions.</title>
        <authorList>
            <person name="Martins P.D."/>
            <person name="Echeveste M.J."/>
            <person name="Arshad A."/>
            <person name="Kurth J."/>
            <person name="Ouboter H."/>
            <person name="Jetten M.S.M."/>
            <person name="Welte C.U."/>
        </authorList>
    </citation>
    <scope>NUCLEOTIDE SEQUENCE [LARGE SCALE GENOMIC DNA]</scope>
    <source>
        <strain evidence="2">MAG_38</strain>
    </source>
</reference>
<comment type="caution">
    <text evidence="2">The sequence shown here is derived from an EMBL/GenBank/DDBJ whole genome shotgun (WGS) entry which is preliminary data.</text>
</comment>
<name>A0AAJ1AIA8_9BACT</name>
<organism evidence="2 3">
    <name type="scientific">Candidatus Methylomirabilis tolerans</name>
    <dbReference type="NCBI Taxonomy" id="3123416"/>
    <lineage>
        <taxon>Bacteria</taxon>
        <taxon>Candidatus Methylomirabilota</taxon>
        <taxon>Candidatus Methylomirabilia</taxon>
        <taxon>Candidatus Methylomirabilales</taxon>
        <taxon>Candidatus Methylomirabilaceae</taxon>
        <taxon>Candidatus Methylomirabilis</taxon>
    </lineage>
</organism>
<evidence type="ECO:0000256" key="1">
    <source>
        <dbReference type="SAM" id="MobiDB-lite"/>
    </source>
</evidence>
<dbReference type="Proteomes" id="UP001197609">
    <property type="component" value="Unassembled WGS sequence"/>
</dbReference>
<protein>
    <submittedName>
        <fullName evidence="2">Periplasmic heavy metal sensor</fullName>
    </submittedName>
</protein>
<dbReference type="Pfam" id="PF13801">
    <property type="entry name" value="Metal_resist"/>
    <property type="match status" value="1"/>
</dbReference>
<proteinExistence type="predicted"/>
<accession>A0AAJ1AIA8</accession>
<evidence type="ECO:0000313" key="3">
    <source>
        <dbReference type="Proteomes" id="UP001197609"/>
    </source>
</evidence>
<dbReference type="Gene3D" id="1.20.120.1490">
    <property type="match status" value="1"/>
</dbReference>